<feature type="signal peptide" evidence="1">
    <location>
        <begin position="1"/>
        <end position="19"/>
    </location>
</feature>
<keyword evidence="3" id="KW-1185">Reference proteome</keyword>
<comment type="caution">
    <text evidence="2">The sequence shown here is derived from an EMBL/GenBank/DDBJ whole genome shotgun (WGS) entry which is preliminary data.</text>
</comment>
<dbReference type="Pfam" id="PF11138">
    <property type="entry name" value="DUF2911"/>
    <property type="match status" value="1"/>
</dbReference>
<dbReference type="PROSITE" id="PS51257">
    <property type="entry name" value="PROKAR_LIPOPROTEIN"/>
    <property type="match status" value="1"/>
</dbReference>
<reference evidence="2 3" key="1">
    <citation type="submission" date="2020-03" db="EMBL/GenBank/DDBJ databases">
        <title>Genomic Encyclopedia of Type Strains, Phase IV (KMG-IV): sequencing the most valuable type-strain genomes for metagenomic binning, comparative biology and taxonomic classification.</title>
        <authorList>
            <person name="Goeker M."/>
        </authorList>
    </citation>
    <scope>NUCLEOTIDE SEQUENCE [LARGE SCALE GENOMIC DNA]</scope>
    <source>
        <strain evidence="2 3">DSM 105096</strain>
    </source>
</reference>
<dbReference type="RefSeq" id="WP_168035696.1">
    <property type="nucleotide sequence ID" value="NZ_JAATJH010000001.1"/>
</dbReference>
<evidence type="ECO:0000256" key="1">
    <source>
        <dbReference type="SAM" id="SignalP"/>
    </source>
</evidence>
<gene>
    <name evidence="2" type="ORF">GGR27_000379</name>
</gene>
<dbReference type="EMBL" id="JAATJH010000001">
    <property type="protein sequence ID" value="NJC24898.1"/>
    <property type="molecule type" value="Genomic_DNA"/>
</dbReference>
<evidence type="ECO:0000313" key="2">
    <source>
        <dbReference type="EMBL" id="NJC24898.1"/>
    </source>
</evidence>
<sequence>MLKLTSLLAFCLVVLVSCQDTNTVVDTPATDVTVEQQTVAELNNTANVKGENFEVKTIDGEIKSPRKELTGTISEVPVTINYGSPSVNDRTIFGELVPYNKVWRTGANEATRITFAAPVLVGNEGTELAAGTYALFTMPASKDSWTVIFNKKADQWGAYDYDEKDDLVKIRGEAAETGTTAERMDFALDGNTVKLTWADLTVSFPVKSAAK</sequence>
<dbReference type="Proteomes" id="UP000770785">
    <property type="component" value="Unassembled WGS sequence"/>
</dbReference>
<accession>A0ABX0X7B3</accession>
<name>A0ABX0X7B3_9BACT</name>
<evidence type="ECO:0008006" key="4">
    <source>
        <dbReference type="Google" id="ProtNLM"/>
    </source>
</evidence>
<proteinExistence type="predicted"/>
<organism evidence="2 3">
    <name type="scientific">Neolewinella antarctica</name>
    <dbReference type="NCBI Taxonomy" id="442734"/>
    <lineage>
        <taxon>Bacteria</taxon>
        <taxon>Pseudomonadati</taxon>
        <taxon>Bacteroidota</taxon>
        <taxon>Saprospiria</taxon>
        <taxon>Saprospirales</taxon>
        <taxon>Lewinellaceae</taxon>
        <taxon>Neolewinella</taxon>
    </lineage>
</organism>
<evidence type="ECO:0000313" key="3">
    <source>
        <dbReference type="Proteomes" id="UP000770785"/>
    </source>
</evidence>
<keyword evidence="1" id="KW-0732">Signal</keyword>
<feature type="chain" id="PRO_5045814188" description="DUF2911 domain-containing protein" evidence="1">
    <location>
        <begin position="20"/>
        <end position="211"/>
    </location>
</feature>
<protein>
    <recommendedName>
        <fullName evidence="4">DUF2911 domain-containing protein</fullName>
    </recommendedName>
</protein>
<dbReference type="InterPro" id="IPR021314">
    <property type="entry name" value="DUF2911"/>
</dbReference>